<evidence type="ECO:0000313" key="3">
    <source>
        <dbReference type="Proteomes" id="UP001596302"/>
    </source>
</evidence>
<dbReference type="InterPro" id="IPR016032">
    <property type="entry name" value="Sig_transdc_resp-reg_C-effctor"/>
</dbReference>
<organism evidence="2 3">
    <name type="scientific">Pseudonocardia hispaniensis</name>
    <dbReference type="NCBI Taxonomy" id="904933"/>
    <lineage>
        <taxon>Bacteria</taxon>
        <taxon>Bacillati</taxon>
        <taxon>Actinomycetota</taxon>
        <taxon>Actinomycetes</taxon>
        <taxon>Pseudonocardiales</taxon>
        <taxon>Pseudonocardiaceae</taxon>
        <taxon>Pseudonocardia</taxon>
    </lineage>
</organism>
<feature type="domain" description="HTH luxR-type" evidence="1">
    <location>
        <begin position="781"/>
        <end position="846"/>
    </location>
</feature>
<dbReference type="InterPro" id="IPR027417">
    <property type="entry name" value="P-loop_NTPase"/>
</dbReference>
<dbReference type="Gene3D" id="1.10.10.10">
    <property type="entry name" value="Winged helix-like DNA-binding domain superfamily/Winged helix DNA-binding domain"/>
    <property type="match status" value="1"/>
</dbReference>
<gene>
    <name evidence="2" type="ORF">ACFQE5_12225</name>
</gene>
<dbReference type="Proteomes" id="UP001596302">
    <property type="component" value="Unassembled WGS sequence"/>
</dbReference>
<dbReference type="InterPro" id="IPR000792">
    <property type="entry name" value="Tscrpt_reg_LuxR_C"/>
</dbReference>
<dbReference type="EMBL" id="JBHSQW010000025">
    <property type="protein sequence ID" value="MFC5994977.1"/>
    <property type="molecule type" value="Genomic_DNA"/>
</dbReference>
<dbReference type="SUPFAM" id="SSF46894">
    <property type="entry name" value="C-terminal effector domain of the bipartite response regulators"/>
    <property type="match status" value="1"/>
</dbReference>
<reference evidence="3" key="1">
    <citation type="journal article" date="2019" name="Int. J. Syst. Evol. Microbiol.">
        <title>The Global Catalogue of Microorganisms (GCM) 10K type strain sequencing project: providing services to taxonomists for standard genome sequencing and annotation.</title>
        <authorList>
            <consortium name="The Broad Institute Genomics Platform"/>
            <consortium name="The Broad Institute Genome Sequencing Center for Infectious Disease"/>
            <person name="Wu L."/>
            <person name="Ma J."/>
        </authorList>
    </citation>
    <scope>NUCLEOTIDE SEQUENCE [LARGE SCALE GENOMIC DNA]</scope>
    <source>
        <strain evidence="3">CCM 8391</strain>
    </source>
</reference>
<accession>A0ABW1J2X8</accession>
<dbReference type="SMART" id="SM00421">
    <property type="entry name" value="HTH_LUXR"/>
    <property type="match status" value="1"/>
</dbReference>
<proteinExistence type="predicted"/>
<dbReference type="PROSITE" id="PS50043">
    <property type="entry name" value="HTH_LUXR_2"/>
    <property type="match status" value="1"/>
</dbReference>
<keyword evidence="3" id="KW-1185">Reference proteome</keyword>
<dbReference type="Pfam" id="PF25873">
    <property type="entry name" value="WHD_MalT"/>
    <property type="match status" value="1"/>
</dbReference>
<sequence length="849" mass="89640">MPRLGNALVCRPRLLTTLDRDDGDRATLVCAPSGFGKTALLAHWVRTGPGPGSTAWVNLDRDDNDPRRLWSAVLAAFRACPAVPPGALDELDPPVSPAIAFVADLADVLDALPVRVTLVLHDVHELVVPAALRGLEALVAARPAGVRLILCSRLDPPLAQGGPRSAGWEEEIRAAQLRFSPDETDAVLCRSGLRLTRAQTRAVHACTNGWPTGVWLTSLVLRNGTDPEPFLARFAGDDHPMADFLVGEALAALPDSDREFLSAISVGDAVSTGLAARLSGRADAGVLLDRLARTTGTVTRLPTGDYRVVPLLATYLPGYRSPRRSRAADPPGRAVHRQGAEADALDRAAHGGDDLLLAELIRRFTGELLVNGHHDALRRALSHLGPHVVAGAPWLALCCALTHVEAGEAATHADLHQATRLWPARPGPHLSILRSAAELFTAATDANLAASPTPISRQHGERDTPEWTALALAIAGGGRLFVDADPGAGDAALRQALRLATQHGFGYLEMQCRALLGAGAGLAGDYPAMTTSAGLAVAVAAAKGWERSPWSSASRWMLAYAALLRAAPGEARWHASEALRCGGPVLRPRVEFALRVVRGAALFDLGMRHRGLQEMRHARANLGAIRLTGEQAGALAVLEHRAAVALGHTAAADAVVDWLTERVGPSGEVLLMRAWAALSAGREGQARSLVGPLLDGSAPAVQPPTVIEALLVESAAGVSAGEMSTARHALRTALSTGATLDIVRPFAMAEPRARELLGQDLRHGRSAEPFALRALAAGRRVRPPTARLTETEVQVLARLPSALSVAQISEALCLPAEEVRAHVRAVYRKLGASSRRTAVSAAFERGLLN</sequence>
<dbReference type="Pfam" id="PF00196">
    <property type="entry name" value="GerE"/>
    <property type="match status" value="1"/>
</dbReference>
<evidence type="ECO:0000313" key="2">
    <source>
        <dbReference type="EMBL" id="MFC5994977.1"/>
    </source>
</evidence>
<evidence type="ECO:0000259" key="1">
    <source>
        <dbReference type="PROSITE" id="PS50043"/>
    </source>
</evidence>
<comment type="caution">
    <text evidence="2">The sequence shown here is derived from an EMBL/GenBank/DDBJ whole genome shotgun (WGS) entry which is preliminary data.</text>
</comment>
<dbReference type="CDD" id="cd06170">
    <property type="entry name" value="LuxR_C_like"/>
    <property type="match status" value="1"/>
</dbReference>
<dbReference type="InterPro" id="IPR036388">
    <property type="entry name" value="WH-like_DNA-bd_sf"/>
</dbReference>
<protein>
    <submittedName>
        <fullName evidence="2">LuxR C-terminal-related transcriptional regulator</fullName>
    </submittedName>
</protein>
<dbReference type="InterPro" id="IPR059106">
    <property type="entry name" value="WHD_MalT"/>
</dbReference>
<dbReference type="Gene3D" id="3.40.50.300">
    <property type="entry name" value="P-loop containing nucleotide triphosphate hydrolases"/>
    <property type="match status" value="1"/>
</dbReference>
<name>A0ABW1J2X8_9PSEU</name>